<organism evidence="3 4">
    <name type="scientific">Nesidiocoris tenuis</name>
    <dbReference type="NCBI Taxonomy" id="355587"/>
    <lineage>
        <taxon>Eukaryota</taxon>
        <taxon>Metazoa</taxon>
        <taxon>Ecdysozoa</taxon>
        <taxon>Arthropoda</taxon>
        <taxon>Hexapoda</taxon>
        <taxon>Insecta</taxon>
        <taxon>Pterygota</taxon>
        <taxon>Neoptera</taxon>
        <taxon>Paraneoptera</taxon>
        <taxon>Hemiptera</taxon>
        <taxon>Heteroptera</taxon>
        <taxon>Panheteroptera</taxon>
        <taxon>Cimicomorpha</taxon>
        <taxon>Miridae</taxon>
        <taxon>Dicyphina</taxon>
        <taxon>Nesidiocoris</taxon>
    </lineage>
</organism>
<accession>A0A6H5HK32</accession>
<evidence type="ECO:0000313" key="4">
    <source>
        <dbReference type="Proteomes" id="UP000479000"/>
    </source>
</evidence>
<reference evidence="3 4" key="1">
    <citation type="submission" date="2020-02" db="EMBL/GenBank/DDBJ databases">
        <authorList>
            <person name="Ferguson B K."/>
        </authorList>
    </citation>
    <scope>NUCLEOTIDE SEQUENCE [LARGE SCALE GENOMIC DNA]</scope>
</reference>
<evidence type="ECO:0000256" key="1">
    <source>
        <dbReference type="SAM" id="Phobius"/>
    </source>
</evidence>
<keyword evidence="1" id="KW-0812">Transmembrane</keyword>
<keyword evidence="1" id="KW-1133">Transmembrane helix</keyword>
<dbReference type="EMBL" id="CADCXU010017874">
    <property type="protein sequence ID" value="CAB0006581.1"/>
    <property type="molecule type" value="Genomic_DNA"/>
</dbReference>
<dbReference type="AlphaFoldDB" id="A0A6H5HK32"/>
<feature type="transmembrane region" description="Helical" evidence="1">
    <location>
        <begin position="12"/>
        <end position="36"/>
    </location>
</feature>
<evidence type="ECO:0000313" key="2">
    <source>
        <dbReference type="EMBL" id="CAB0006581.1"/>
    </source>
</evidence>
<gene>
    <name evidence="2" type="ORF">NTEN_LOCUS12058</name>
    <name evidence="3" type="ORF">NTEN_LOCUS21158</name>
</gene>
<proteinExistence type="predicted"/>
<name>A0A6H5HK32_9HEMI</name>
<feature type="non-terminal residue" evidence="3">
    <location>
        <position position="53"/>
    </location>
</feature>
<sequence length="53" mass="5845">MEERKKPAEPSFVRRVIILNYLGAGLTFLTLVRMVAGVGREPAPKMVKKCGEG</sequence>
<dbReference type="Proteomes" id="UP000479000">
    <property type="component" value="Unassembled WGS sequence"/>
</dbReference>
<evidence type="ECO:0000313" key="3">
    <source>
        <dbReference type="EMBL" id="CAB0017061.1"/>
    </source>
</evidence>
<keyword evidence="1" id="KW-0472">Membrane</keyword>
<keyword evidence="4" id="KW-1185">Reference proteome</keyword>
<dbReference type="EMBL" id="CADCXU010030751">
    <property type="protein sequence ID" value="CAB0017061.1"/>
    <property type="molecule type" value="Genomic_DNA"/>
</dbReference>
<protein>
    <submittedName>
        <fullName evidence="3">Uncharacterized protein</fullName>
    </submittedName>
</protein>